<keyword evidence="3" id="KW-0238">DNA-binding</keyword>
<dbReference type="SUPFAM" id="SSF55455">
    <property type="entry name" value="SRF-like"/>
    <property type="match status" value="1"/>
</dbReference>
<dbReference type="Pfam" id="PF00319">
    <property type="entry name" value="SRF-TF"/>
    <property type="match status" value="1"/>
</dbReference>
<reference evidence="7" key="1">
    <citation type="submission" date="2018-02" db="EMBL/GenBank/DDBJ databases">
        <authorList>
            <person name="Cohen D.B."/>
            <person name="Kent A.D."/>
        </authorList>
    </citation>
    <scope>NUCLEOTIDE SEQUENCE</scope>
</reference>
<dbReference type="GO" id="GO:0045944">
    <property type="term" value="P:positive regulation of transcription by RNA polymerase II"/>
    <property type="evidence" value="ECO:0007669"/>
    <property type="project" value="InterPro"/>
</dbReference>
<feature type="domain" description="MADS-box" evidence="6">
    <location>
        <begin position="22"/>
        <end position="72"/>
    </location>
</feature>
<evidence type="ECO:0000256" key="3">
    <source>
        <dbReference type="ARBA" id="ARBA00023125"/>
    </source>
</evidence>
<proteinExistence type="predicted"/>
<keyword evidence="2" id="KW-0805">Transcription regulation</keyword>
<dbReference type="AlphaFoldDB" id="A0A2N9GVL4"/>
<dbReference type="PANTHER" id="PTHR11945">
    <property type="entry name" value="MADS BOX PROTEIN"/>
    <property type="match status" value="1"/>
</dbReference>
<protein>
    <recommendedName>
        <fullName evidence="6">MADS-box domain-containing protein</fullName>
    </recommendedName>
</protein>
<dbReference type="GO" id="GO:0000978">
    <property type="term" value="F:RNA polymerase II cis-regulatory region sequence-specific DNA binding"/>
    <property type="evidence" value="ECO:0007669"/>
    <property type="project" value="TreeGrafter"/>
</dbReference>
<evidence type="ECO:0000256" key="4">
    <source>
        <dbReference type="ARBA" id="ARBA00023163"/>
    </source>
</evidence>
<dbReference type="SMART" id="SM00432">
    <property type="entry name" value="MADS"/>
    <property type="match status" value="1"/>
</dbReference>
<gene>
    <name evidence="7" type="ORF">FSB_LOCUS31624</name>
</gene>
<organism evidence="7">
    <name type="scientific">Fagus sylvatica</name>
    <name type="common">Beechnut</name>
    <dbReference type="NCBI Taxonomy" id="28930"/>
    <lineage>
        <taxon>Eukaryota</taxon>
        <taxon>Viridiplantae</taxon>
        <taxon>Streptophyta</taxon>
        <taxon>Embryophyta</taxon>
        <taxon>Tracheophyta</taxon>
        <taxon>Spermatophyta</taxon>
        <taxon>Magnoliopsida</taxon>
        <taxon>eudicotyledons</taxon>
        <taxon>Gunneridae</taxon>
        <taxon>Pentapetalae</taxon>
        <taxon>rosids</taxon>
        <taxon>fabids</taxon>
        <taxon>Fagales</taxon>
        <taxon>Fagaceae</taxon>
        <taxon>Fagus</taxon>
    </lineage>
</organism>
<comment type="subcellular location">
    <subcellularLocation>
        <location evidence="1">Nucleus</location>
    </subcellularLocation>
</comment>
<dbReference type="PROSITE" id="PS50066">
    <property type="entry name" value="MADS_BOX_2"/>
    <property type="match status" value="1"/>
</dbReference>
<evidence type="ECO:0000259" key="6">
    <source>
        <dbReference type="PROSITE" id="PS50066"/>
    </source>
</evidence>
<accession>A0A2N9GVL4</accession>
<evidence type="ECO:0000313" key="7">
    <source>
        <dbReference type="EMBL" id="SPD03742.1"/>
    </source>
</evidence>
<dbReference type="GO" id="GO:0046983">
    <property type="term" value="F:protein dimerization activity"/>
    <property type="evidence" value="ECO:0007669"/>
    <property type="project" value="InterPro"/>
</dbReference>
<evidence type="ECO:0000256" key="2">
    <source>
        <dbReference type="ARBA" id="ARBA00023015"/>
    </source>
</evidence>
<dbReference type="InterPro" id="IPR033897">
    <property type="entry name" value="SRF-like_MADS-box"/>
</dbReference>
<dbReference type="GO" id="GO:0000981">
    <property type="term" value="F:DNA-binding transcription factor activity, RNA polymerase II-specific"/>
    <property type="evidence" value="ECO:0007669"/>
    <property type="project" value="InterPro"/>
</dbReference>
<dbReference type="Gene3D" id="3.40.1810.10">
    <property type="entry name" value="Transcription factor, MADS-box"/>
    <property type="match status" value="1"/>
</dbReference>
<dbReference type="EMBL" id="OIVN01002446">
    <property type="protein sequence ID" value="SPD03742.1"/>
    <property type="molecule type" value="Genomic_DNA"/>
</dbReference>
<name>A0A2N9GVL4_FAGSY</name>
<evidence type="ECO:0000256" key="1">
    <source>
        <dbReference type="ARBA" id="ARBA00004123"/>
    </source>
</evidence>
<dbReference type="InterPro" id="IPR002100">
    <property type="entry name" value="TF_MADSbox"/>
</dbReference>
<keyword evidence="4" id="KW-0804">Transcription</keyword>
<dbReference type="InterPro" id="IPR036879">
    <property type="entry name" value="TF_MADSbox_sf"/>
</dbReference>
<evidence type="ECO:0000256" key="5">
    <source>
        <dbReference type="ARBA" id="ARBA00023242"/>
    </source>
</evidence>
<dbReference type="PRINTS" id="PR00404">
    <property type="entry name" value="MADSDOMAIN"/>
</dbReference>
<dbReference type="PANTHER" id="PTHR11945:SF414">
    <property type="entry name" value="MADS-BOX DOMAIN-CONTAINING PROTEIN"/>
    <property type="match status" value="1"/>
</dbReference>
<sequence length="214" mass="24302">MSKSQAQSTQTKILRNRSTDFIEDEKSRRKAFMKRITTLKKKAEELSTLCDVEVCMVCFGLDGKFHVFPEEPEKAKAIIMKQKECSSKGISGKKKLNLAGLSRKDLKPKSVTLDEKTKLQKGKAKQVCEGENFGQNMENKLGLGLEENFGPMGENYCLQLKNNTPQEVMGFGMAENFGMMQQNNHLLPMIPQQQSPFMKFCQENHLQSKMNHNS</sequence>
<keyword evidence="5" id="KW-0539">Nucleus</keyword>
<dbReference type="GO" id="GO:0005634">
    <property type="term" value="C:nucleus"/>
    <property type="evidence" value="ECO:0007669"/>
    <property type="project" value="UniProtKB-SubCell"/>
</dbReference>
<dbReference type="CDD" id="cd00266">
    <property type="entry name" value="MADS_SRF_like"/>
    <property type="match status" value="1"/>
</dbReference>